<keyword evidence="1" id="KW-1133">Transmembrane helix</keyword>
<gene>
    <name evidence="2" type="ordered locus">Acid345_1633</name>
</gene>
<dbReference type="InterPro" id="IPR050464">
    <property type="entry name" value="Zeta_carotene_desat/Oxidored"/>
</dbReference>
<dbReference type="Gene3D" id="3.50.50.60">
    <property type="entry name" value="FAD/NAD(P)-binding domain"/>
    <property type="match status" value="1"/>
</dbReference>
<reference evidence="2 3" key="1">
    <citation type="journal article" date="2009" name="Appl. Environ. Microbiol.">
        <title>Three genomes from the phylum Acidobacteria provide insight into the lifestyles of these microorganisms in soils.</title>
        <authorList>
            <person name="Ward N.L."/>
            <person name="Challacombe J.F."/>
            <person name="Janssen P.H."/>
            <person name="Henrissat B."/>
            <person name="Coutinho P.M."/>
            <person name="Wu M."/>
            <person name="Xie G."/>
            <person name="Haft D.H."/>
            <person name="Sait M."/>
            <person name="Badger J."/>
            <person name="Barabote R.D."/>
            <person name="Bradley B."/>
            <person name="Brettin T.S."/>
            <person name="Brinkac L.M."/>
            <person name="Bruce D."/>
            <person name="Creasy T."/>
            <person name="Daugherty S.C."/>
            <person name="Davidsen T.M."/>
            <person name="DeBoy R.T."/>
            <person name="Detter J.C."/>
            <person name="Dodson R.J."/>
            <person name="Durkin A.S."/>
            <person name="Ganapathy A."/>
            <person name="Gwinn-Giglio M."/>
            <person name="Han C.S."/>
            <person name="Khouri H."/>
            <person name="Kiss H."/>
            <person name="Kothari S.P."/>
            <person name="Madupu R."/>
            <person name="Nelson K.E."/>
            <person name="Nelson W.C."/>
            <person name="Paulsen I."/>
            <person name="Penn K."/>
            <person name="Ren Q."/>
            <person name="Rosovitz M.J."/>
            <person name="Selengut J.D."/>
            <person name="Shrivastava S."/>
            <person name="Sullivan S.A."/>
            <person name="Tapia R."/>
            <person name="Thompson L.S."/>
            <person name="Watkins K.L."/>
            <person name="Yang Q."/>
            <person name="Yu C."/>
            <person name="Zafar N."/>
            <person name="Zhou L."/>
            <person name="Kuske C.R."/>
        </authorList>
    </citation>
    <scope>NUCLEOTIDE SEQUENCE [LARGE SCALE GENOMIC DNA]</scope>
    <source>
        <strain evidence="2 3">Ellin345</strain>
    </source>
</reference>
<keyword evidence="1" id="KW-0812">Transmembrane</keyword>
<evidence type="ECO:0000313" key="2">
    <source>
        <dbReference type="EMBL" id="ABF40635.1"/>
    </source>
</evidence>
<organism evidence="2 3">
    <name type="scientific">Koribacter versatilis (strain Ellin345)</name>
    <dbReference type="NCBI Taxonomy" id="204669"/>
    <lineage>
        <taxon>Bacteria</taxon>
        <taxon>Pseudomonadati</taxon>
        <taxon>Acidobacteriota</taxon>
        <taxon>Terriglobia</taxon>
        <taxon>Terriglobales</taxon>
        <taxon>Candidatus Korobacteraceae</taxon>
        <taxon>Candidatus Korobacter</taxon>
    </lineage>
</organism>
<dbReference type="eggNOG" id="COG0665">
    <property type="taxonomic scope" value="Bacteria"/>
</dbReference>
<dbReference type="EMBL" id="CP000360">
    <property type="protein sequence ID" value="ABF40635.1"/>
    <property type="molecule type" value="Genomic_DNA"/>
</dbReference>
<keyword evidence="3" id="KW-1185">Reference proteome</keyword>
<dbReference type="RefSeq" id="WP_011522437.1">
    <property type="nucleotide sequence ID" value="NC_008009.1"/>
</dbReference>
<evidence type="ECO:0008006" key="4">
    <source>
        <dbReference type="Google" id="ProtNLM"/>
    </source>
</evidence>
<feature type="transmembrane region" description="Helical" evidence="1">
    <location>
        <begin position="21"/>
        <end position="39"/>
    </location>
</feature>
<dbReference type="Pfam" id="PF13450">
    <property type="entry name" value="NAD_binding_8"/>
    <property type="match status" value="1"/>
</dbReference>
<dbReference type="InterPro" id="IPR006311">
    <property type="entry name" value="TAT_signal"/>
</dbReference>
<dbReference type="Proteomes" id="UP000002432">
    <property type="component" value="Chromosome"/>
</dbReference>
<dbReference type="GO" id="GO:0016491">
    <property type="term" value="F:oxidoreductase activity"/>
    <property type="evidence" value="ECO:0007669"/>
    <property type="project" value="TreeGrafter"/>
</dbReference>
<dbReference type="EnsemblBacteria" id="ABF40635">
    <property type="protein sequence ID" value="ABF40635"/>
    <property type="gene ID" value="Acid345_1633"/>
</dbReference>
<dbReference type="PANTHER" id="PTHR42923">
    <property type="entry name" value="PROTOPORPHYRINOGEN OXIDASE"/>
    <property type="match status" value="1"/>
</dbReference>
<sequence>MNDKKRDCALGMDRSITRRDFLNGVALTVGGALVAPNLLNATEKGSSSEYYPPALMGLRGNHEGTYTYAHELRDGVFQESAQPLKTDEDYDLVIVGGGISGLAAAHLYRKKAGKNAKILILDNHDDFGGHAKRNEFRAANRMLLGYGGTQSIESPSEYSPAAKQVLKDLGIETKRFYKDYDQKLYSHLGTANFFDKETFGQDKLVTAMFETPWQEWVKQTPLSEAAKRDIARVYTEKVDYLPGLSPKEKRAKLAKISYADYLTKYAKCTPEVLPFFQSRTNDLFCVNIDAVPTLAILEAGDDYGIPYAGLDGLGFGNQSQGRSEHKQEPYIFHFPDGNASVARLLVRALMPGAIPGDSMEDVVTAKADYSTLDRADSPVRIRLNSTVVRAKHVGDVATSKQVEVQYMRDGKLQSVTGKACIMACYNMMVPYLCPELPQVQKDALAEGVKAPLVYTHVAIRNWDIFDKLKMWQVCCPGSYHVYVALDFPVSIGEYKFPSKPSEPMVLFMLRTPCKPGLSQKDQYRAGRMELFTTPYETFERNIREQLSRMFGPYGFDSARDIEGITVNRWAHGYAYGYNSLFDPDVPEDQRPHIIGRKQFGRISIANSDAAATAYTDAAIDMADRAVKEVLALKS</sequence>
<dbReference type="SUPFAM" id="SSF51905">
    <property type="entry name" value="FAD/NAD(P)-binding domain"/>
    <property type="match status" value="1"/>
</dbReference>
<dbReference type="AlphaFoldDB" id="Q1IR65"/>
<dbReference type="HOGENOM" id="CLU_431354_0_0_0"/>
<dbReference type="PROSITE" id="PS51318">
    <property type="entry name" value="TAT"/>
    <property type="match status" value="1"/>
</dbReference>
<dbReference type="KEGG" id="aba:Acid345_1633"/>
<dbReference type="Gene3D" id="1.10.405.10">
    <property type="entry name" value="Guanine Nucleotide Dissociation Inhibitor, domain 1"/>
    <property type="match status" value="1"/>
</dbReference>
<proteinExistence type="predicted"/>
<dbReference type="InterPro" id="IPR036188">
    <property type="entry name" value="FAD/NAD-bd_sf"/>
</dbReference>
<dbReference type="PANTHER" id="PTHR42923:SF3">
    <property type="entry name" value="PROTOPORPHYRINOGEN OXIDASE"/>
    <property type="match status" value="1"/>
</dbReference>
<name>Q1IR65_KORVE</name>
<dbReference type="STRING" id="204669.Acid345_1633"/>
<evidence type="ECO:0000256" key="1">
    <source>
        <dbReference type="SAM" id="Phobius"/>
    </source>
</evidence>
<accession>Q1IR65</accession>
<protein>
    <recommendedName>
        <fullName evidence="4">Twin-arginine translocation pathway signal</fullName>
    </recommendedName>
</protein>
<evidence type="ECO:0000313" key="3">
    <source>
        <dbReference type="Proteomes" id="UP000002432"/>
    </source>
</evidence>
<keyword evidence="1" id="KW-0472">Membrane</keyword>
<dbReference type="Gene3D" id="3.90.660.10">
    <property type="match status" value="1"/>
</dbReference>